<keyword evidence="3 6" id="KW-0808">Transferase</keyword>
<dbReference type="GO" id="GO:0003723">
    <property type="term" value="F:RNA binding"/>
    <property type="evidence" value="ECO:0007669"/>
    <property type="project" value="InterPro"/>
</dbReference>
<keyword evidence="4 6" id="KW-0949">S-adenosyl-L-methionine</keyword>
<evidence type="ECO:0000256" key="4">
    <source>
        <dbReference type="ARBA" id="ARBA00022691"/>
    </source>
</evidence>
<proteinExistence type="inferred from homology"/>
<feature type="binding site" evidence="6 7">
    <location>
        <position position="102"/>
    </location>
    <ligand>
        <name>S-adenosyl-L-methionine</name>
        <dbReference type="ChEBI" id="CHEBI:59789"/>
    </ligand>
</feature>
<dbReference type="GO" id="GO:0008757">
    <property type="term" value="F:S-adenosylmethionine-dependent methyltransferase activity"/>
    <property type="evidence" value="ECO:0007669"/>
    <property type="project" value="UniProtKB-UniRule"/>
</dbReference>
<dbReference type="PANTHER" id="PTHR42971:SF1">
    <property type="entry name" value="TRNA (CYTIDINE(34)-2'-O)-METHYLTRANSFERASE"/>
    <property type="match status" value="1"/>
</dbReference>
<dbReference type="InterPro" id="IPR016914">
    <property type="entry name" value="TrmL"/>
</dbReference>
<dbReference type="GO" id="GO:0042802">
    <property type="term" value="F:identical protein binding"/>
    <property type="evidence" value="ECO:0007669"/>
    <property type="project" value="UniProtKB-ARBA"/>
</dbReference>
<dbReference type="SUPFAM" id="SSF75217">
    <property type="entry name" value="alpha/beta knot"/>
    <property type="match status" value="1"/>
</dbReference>
<dbReference type="Gene3D" id="3.40.1280.10">
    <property type="match status" value="1"/>
</dbReference>
<dbReference type="InterPro" id="IPR029028">
    <property type="entry name" value="Alpha/beta_knot_MTases"/>
</dbReference>
<dbReference type="InterPro" id="IPR029026">
    <property type="entry name" value="tRNA_m1G_MTases_N"/>
</dbReference>
<keyword evidence="1 6" id="KW-0963">Cytoplasm</keyword>
<gene>
    <name evidence="9" type="ORF">HW115_07210</name>
</gene>
<dbReference type="RefSeq" id="WP_178931910.1">
    <property type="nucleotide sequence ID" value="NZ_JACBAZ010000002.1"/>
</dbReference>
<dbReference type="PIRSF" id="PIRSF029256">
    <property type="entry name" value="SpoU_TrmH_prd"/>
    <property type="match status" value="1"/>
</dbReference>
<comment type="catalytic activity">
    <reaction evidence="6">
        <text>cytidine(34) in tRNA + S-adenosyl-L-methionine = 2'-O-methylcytidine(34) in tRNA + S-adenosyl-L-homocysteine + H(+)</text>
        <dbReference type="Rhea" id="RHEA:43084"/>
        <dbReference type="Rhea" id="RHEA-COMP:10331"/>
        <dbReference type="Rhea" id="RHEA-COMP:10332"/>
        <dbReference type="ChEBI" id="CHEBI:15378"/>
        <dbReference type="ChEBI" id="CHEBI:57856"/>
        <dbReference type="ChEBI" id="CHEBI:59789"/>
        <dbReference type="ChEBI" id="CHEBI:74495"/>
        <dbReference type="ChEBI" id="CHEBI:82748"/>
        <dbReference type="EC" id="2.1.1.207"/>
    </reaction>
</comment>
<dbReference type="AlphaFoldDB" id="A0A851GMQ6"/>
<reference evidence="9 10" key="1">
    <citation type="submission" date="2020-07" db="EMBL/GenBank/DDBJ databases">
        <title>Roseicoccus Jingziensis gen. nov., sp. nov., isolated from coastal seawater.</title>
        <authorList>
            <person name="Feng X."/>
        </authorList>
    </citation>
    <scope>NUCLEOTIDE SEQUENCE [LARGE SCALE GENOMIC DNA]</scope>
    <source>
        <strain evidence="9 10">N1E253</strain>
    </source>
</reference>
<evidence type="ECO:0000256" key="3">
    <source>
        <dbReference type="ARBA" id="ARBA00022679"/>
    </source>
</evidence>
<dbReference type="Proteomes" id="UP000557872">
    <property type="component" value="Unassembled WGS sequence"/>
</dbReference>
<dbReference type="EC" id="2.1.1.207" evidence="6"/>
<feature type="binding site" evidence="6 7">
    <location>
        <position position="123"/>
    </location>
    <ligand>
        <name>S-adenosyl-L-methionine</name>
        <dbReference type="ChEBI" id="CHEBI:59789"/>
    </ligand>
</feature>
<evidence type="ECO:0000259" key="8">
    <source>
        <dbReference type="Pfam" id="PF00588"/>
    </source>
</evidence>
<dbReference type="GO" id="GO:0002130">
    <property type="term" value="P:wobble position ribose methylation"/>
    <property type="evidence" value="ECO:0007669"/>
    <property type="project" value="TreeGrafter"/>
</dbReference>
<dbReference type="Pfam" id="PF00588">
    <property type="entry name" value="SpoU_methylase"/>
    <property type="match status" value="1"/>
</dbReference>
<sequence length="153" mass="16908">MLNVVLMNPEIPHNTGAAGRLCLATGARLHLIKPLGFSLDDRQVKRVGLDYWKDVDLQVWEDWPSFQASMLAQGSRMFFLTTKTDAAHWGMSFQDGDCLVFGCETRGLPESLLAEHPDSCLTIPMLKGSTRSLNLATSVGIVLYEAVRQVGLE</sequence>
<keyword evidence="10" id="KW-1185">Reference proteome</keyword>
<evidence type="ECO:0000313" key="9">
    <source>
        <dbReference type="EMBL" id="NWK55394.1"/>
    </source>
</evidence>
<dbReference type="CDD" id="cd18094">
    <property type="entry name" value="SpoU-like_TrmL"/>
    <property type="match status" value="1"/>
</dbReference>
<name>A0A851GMQ6_9BACT</name>
<evidence type="ECO:0000256" key="5">
    <source>
        <dbReference type="ARBA" id="ARBA00022694"/>
    </source>
</evidence>
<accession>A0A851GMQ6</accession>
<dbReference type="GO" id="GO:0008175">
    <property type="term" value="F:tRNA methyltransferase activity"/>
    <property type="evidence" value="ECO:0007669"/>
    <property type="project" value="UniProtKB-UniRule"/>
</dbReference>
<dbReference type="FunFam" id="3.40.1280.10:FF:000002">
    <property type="entry name" value="Peptidylprolyl isomerase"/>
    <property type="match status" value="1"/>
</dbReference>
<comment type="catalytic activity">
    <reaction evidence="6">
        <text>5-carboxymethylaminomethyluridine(34) in tRNA(Leu) + S-adenosyl-L-methionine = 5-carboxymethylaminomethyl-2'-O-methyluridine(34) in tRNA(Leu) + S-adenosyl-L-homocysteine + H(+)</text>
        <dbReference type="Rhea" id="RHEA:43088"/>
        <dbReference type="Rhea" id="RHEA-COMP:10333"/>
        <dbReference type="Rhea" id="RHEA-COMP:10334"/>
        <dbReference type="ChEBI" id="CHEBI:15378"/>
        <dbReference type="ChEBI" id="CHEBI:57856"/>
        <dbReference type="ChEBI" id="CHEBI:59789"/>
        <dbReference type="ChEBI" id="CHEBI:74508"/>
        <dbReference type="ChEBI" id="CHEBI:74511"/>
        <dbReference type="EC" id="2.1.1.207"/>
    </reaction>
</comment>
<comment type="caution">
    <text evidence="9">The sequence shown here is derived from an EMBL/GenBank/DDBJ whole genome shotgun (WGS) entry which is preliminary data.</text>
</comment>
<evidence type="ECO:0000313" key="10">
    <source>
        <dbReference type="Proteomes" id="UP000557872"/>
    </source>
</evidence>
<comment type="similarity">
    <text evidence="6">Belongs to the class IV-like SAM-binding methyltransferase superfamily. RNA methyltransferase TrmH family. TrmL subfamily.</text>
</comment>
<dbReference type="PANTHER" id="PTHR42971">
    <property type="entry name" value="TRNA (CYTIDINE(34)-2'-O)-METHYLTRANSFERASE"/>
    <property type="match status" value="1"/>
</dbReference>
<evidence type="ECO:0000256" key="7">
    <source>
        <dbReference type="PIRSR" id="PIRSR029256-1"/>
    </source>
</evidence>
<feature type="binding site" evidence="6 7">
    <location>
        <position position="132"/>
    </location>
    <ligand>
        <name>S-adenosyl-L-methionine</name>
        <dbReference type="ChEBI" id="CHEBI:59789"/>
    </ligand>
</feature>
<comment type="function">
    <text evidence="6">Could methylate the ribose at the nucleotide 34 wobble position in tRNA.</text>
</comment>
<comment type="subcellular location">
    <subcellularLocation>
        <location evidence="6">Cytoplasm</location>
    </subcellularLocation>
</comment>
<evidence type="ECO:0000256" key="1">
    <source>
        <dbReference type="ARBA" id="ARBA00022490"/>
    </source>
</evidence>
<keyword evidence="5 6" id="KW-0819">tRNA processing</keyword>
<evidence type="ECO:0000256" key="6">
    <source>
        <dbReference type="HAMAP-Rule" id="MF_01885"/>
    </source>
</evidence>
<feature type="domain" description="tRNA/rRNA methyltransferase SpoU type" evidence="8">
    <location>
        <begin position="2"/>
        <end position="144"/>
    </location>
</feature>
<dbReference type="GO" id="GO:0005737">
    <property type="term" value="C:cytoplasm"/>
    <property type="evidence" value="ECO:0007669"/>
    <property type="project" value="UniProtKB-SubCell"/>
</dbReference>
<dbReference type="HAMAP" id="MF_01885">
    <property type="entry name" value="tRNA_methyltr_TrmL"/>
    <property type="match status" value="1"/>
</dbReference>
<dbReference type="EMBL" id="JACBAZ010000002">
    <property type="protein sequence ID" value="NWK55394.1"/>
    <property type="molecule type" value="Genomic_DNA"/>
</dbReference>
<feature type="binding site" evidence="6 7">
    <location>
        <position position="80"/>
    </location>
    <ligand>
        <name>S-adenosyl-L-methionine</name>
        <dbReference type="ChEBI" id="CHEBI:59789"/>
    </ligand>
</feature>
<protein>
    <recommendedName>
        <fullName evidence="6">Putative tRNA (cytidine(34)-2'-O)-methyltransferase</fullName>
        <ecNumber evidence="6">2.1.1.207</ecNumber>
    </recommendedName>
    <alternativeName>
        <fullName evidence="6">tRNA (cytidine/uridine-2'-O-)-methyltransferase</fullName>
    </alternativeName>
</protein>
<keyword evidence="2 6" id="KW-0489">Methyltransferase</keyword>
<evidence type="ECO:0000256" key="2">
    <source>
        <dbReference type="ARBA" id="ARBA00022603"/>
    </source>
</evidence>
<organism evidence="9 10">
    <name type="scientific">Oceaniferula marina</name>
    <dbReference type="NCBI Taxonomy" id="2748318"/>
    <lineage>
        <taxon>Bacteria</taxon>
        <taxon>Pseudomonadati</taxon>
        <taxon>Verrucomicrobiota</taxon>
        <taxon>Verrucomicrobiia</taxon>
        <taxon>Verrucomicrobiales</taxon>
        <taxon>Verrucomicrobiaceae</taxon>
        <taxon>Oceaniferula</taxon>
    </lineage>
</organism>
<dbReference type="InterPro" id="IPR001537">
    <property type="entry name" value="SpoU_MeTrfase"/>
</dbReference>